<gene>
    <name evidence="1" type="ORF">CDD81_4785</name>
</gene>
<evidence type="ECO:0000313" key="1">
    <source>
        <dbReference type="EMBL" id="PHH64301.1"/>
    </source>
</evidence>
<name>A0A2C5YBP6_9HYPO</name>
<dbReference type="EMBL" id="NJET01000033">
    <property type="protein sequence ID" value="PHH64301.1"/>
    <property type="molecule type" value="Genomic_DNA"/>
</dbReference>
<evidence type="ECO:0000313" key="2">
    <source>
        <dbReference type="Proteomes" id="UP000226192"/>
    </source>
</evidence>
<dbReference type="AlphaFoldDB" id="A0A2C5YBP6"/>
<keyword evidence="2" id="KW-1185">Reference proteome</keyword>
<dbReference type="OrthoDB" id="5220127at2759"/>
<accession>A0A2C5YBP6</accession>
<reference evidence="1 2" key="1">
    <citation type="submission" date="2017-06" db="EMBL/GenBank/DDBJ databases">
        <title>Ant-infecting Ophiocordyceps genomes reveal a high diversity of potential behavioral manipulation genes and a possible major role for enterotoxins.</title>
        <authorList>
            <person name="De Bekker C."/>
            <person name="Evans H.C."/>
            <person name="Brachmann A."/>
            <person name="Hughes D.P."/>
        </authorList>
    </citation>
    <scope>NUCLEOTIDE SEQUENCE [LARGE SCALE GENOMIC DNA]</scope>
    <source>
        <strain evidence="1 2">Map64</strain>
    </source>
</reference>
<sequence length="132" mass="14291">MCICSLLHHHHMAPCTRPLAFVAHYLYCSDAAVHPLTNEVLAPCGNVLYTPEHAVNAEDPCSTGGCVVSPQCAAGTCRLQDLGGVWVCCVCQRGGNVYRTCTNRKFGSPDTFCYHDVCHMCTADKTARKKSA</sequence>
<proteinExistence type="predicted"/>
<organism evidence="1 2">
    <name type="scientific">Ophiocordyceps australis</name>
    <dbReference type="NCBI Taxonomy" id="1399860"/>
    <lineage>
        <taxon>Eukaryota</taxon>
        <taxon>Fungi</taxon>
        <taxon>Dikarya</taxon>
        <taxon>Ascomycota</taxon>
        <taxon>Pezizomycotina</taxon>
        <taxon>Sordariomycetes</taxon>
        <taxon>Hypocreomycetidae</taxon>
        <taxon>Hypocreales</taxon>
        <taxon>Ophiocordycipitaceae</taxon>
        <taxon>Ophiocordyceps</taxon>
    </lineage>
</organism>
<dbReference type="Proteomes" id="UP000226192">
    <property type="component" value="Unassembled WGS sequence"/>
</dbReference>
<protein>
    <submittedName>
        <fullName evidence="1">Uncharacterized protein</fullName>
    </submittedName>
</protein>
<comment type="caution">
    <text evidence="1">The sequence shown here is derived from an EMBL/GenBank/DDBJ whole genome shotgun (WGS) entry which is preliminary data.</text>
</comment>